<dbReference type="InterPro" id="IPR011009">
    <property type="entry name" value="Kinase-like_dom_sf"/>
</dbReference>
<evidence type="ECO:0000313" key="4">
    <source>
        <dbReference type="Proteomes" id="UP000483286"/>
    </source>
</evidence>
<dbReference type="SUPFAM" id="SSF56112">
    <property type="entry name" value="Protein kinase-like (PK-like)"/>
    <property type="match status" value="1"/>
</dbReference>
<dbReference type="Proteomes" id="UP000483286">
    <property type="component" value="Unassembled WGS sequence"/>
</dbReference>
<feature type="region of interest" description="Disordered" evidence="1">
    <location>
        <begin position="288"/>
        <end position="309"/>
    </location>
</feature>
<feature type="compositionally biased region" description="Pro residues" evidence="1">
    <location>
        <begin position="299"/>
        <end position="309"/>
    </location>
</feature>
<dbReference type="AlphaFoldDB" id="A0A7C9HT29"/>
<protein>
    <submittedName>
        <fullName evidence="3">Phosphotransferase</fullName>
    </submittedName>
</protein>
<gene>
    <name evidence="3" type="ORF">GO986_15030</name>
</gene>
<evidence type="ECO:0000313" key="3">
    <source>
        <dbReference type="EMBL" id="MVN88067.1"/>
    </source>
</evidence>
<dbReference type="EMBL" id="WQLB01000022">
    <property type="protein sequence ID" value="MVN88067.1"/>
    <property type="molecule type" value="Genomic_DNA"/>
</dbReference>
<dbReference type="Pfam" id="PF01636">
    <property type="entry name" value="APH"/>
    <property type="match status" value="1"/>
</dbReference>
<comment type="caution">
    <text evidence="3">The sequence shown here is derived from an EMBL/GenBank/DDBJ whole genome shotgun (WGS) entry which is preliminary data.</text>
</comment>
<accession>A0A7C9HT29</accession>
<dbReference type="InterPro" id="IPR051678">
    <property type="entry name" value="AGP_Transferase"/>
</dbReference>
<organism evidence="3 4">
    <name type="scientific">Deinococcus arboris</name>
    <dbReference type="NCBI Taxonomy" id="2682977"/>
    <lineage>
        <taxon>Bacteria</taxon>
        <taxon>Thermotogati</taxon>
        <taxon>Deinococcota</taxon>
        <taxon>Deinococci</taxon>
        <taxon>Deinococcales</taxon>
        <taxon>Deinococcaceae</taxon>
        <taxon>Deinococcus</taxon>
    </lineage>
</organism>
<reference evidence="3 4" key="1">
    <citation type="submission" date="2019-12" db="EMBL/GenBank/DDBJ databases">
        <title>Deinococcus sp. HMF7620 Genome sequencing and assembly.</title>
        <authorList>
            <person name="Kang H."/>
            <person name="Kim H."/>
            <person name="Joh K."/>
        </authorList>
    </citation>
    <scope>NUCLEOTIDE SEQUENCE [LARGE SCALE GENOMIC DNA]</scope>
    <source>
        <strain evidence="3 4">HMF7620</strain>
    </source>
</reference>
<sequence>MPAEAQALADARTLLGPGAYLLARGATCLAYTDGRRVARLARTAEARLSVQVQLQRRLAAQGVPVPPVLETGLLRGETPYSVDILISGDGQPPTAAGWADLGEGLGALHHLPHEGYGLLEDRADGLRGQASRPELGIITRLPGVWPFGPVPLTVHPLIQADSALLAPLTALEAQLSEVVRHPAAVCHTDLHAGQLIWRGGRLAALLDFGDAAAGPPAWDIASAAYFHGWAAAQQVAAAAGQPCSEASALFGVLLALHRASRAQRREQVRQAVMFAFSCLSRLCTEPPGPDSGIHHRPSQPIPPHKAPEL</sequence>
<name>A0A7C9HT29_9DEIO</name>
<proteinExistence type="predicted"/>
<evidence type="ECO:0000259" key="2">
    <source>
        <dbReference type="Pfam" id="PF01636"/>
    </source>
</evidence>
<dbReference type="PANTHER" id="PTHR21310:SF15">
    <property type="entry name" value="AMINOGLYCOSIDE PHOSPHOTRANSFERASE DOMAIN-CONTAINING PROTEIN"/>
    <property type="match status" value="1"/>
</dbReference>
<dbReference type="PANTHER" id="PTHR21310">
    <property type="entry name" value="AMINOGLYCOSIDE PHOSPHOTRANSFERASE-RELATED-RELATED"/>
    <property type="match status" value="1"/>
</dbReference>
<keyword evidence="3" id="KW-0808">Transferase</keyword>
<dbReference type="GO" id="GO:0016740">
    <property type="term" value="F:transferase activity"/>
    <property type="evidence" value="ECO:0007669"/>
    <property type="project" value="UniProtKB-KW"/>
</dbReference>
<dbReference type="Gene3D" id="3.90.1200.10">
    <property type="match status" value="1"/>
</dbReference>
<dbReference type="RefSeq" id="WP_157460126.1">
    <property type="nucleotide sequence ID" value="NZ_WQLB01000022.1"/>
</dbReference>
<feature type="domain" description="Aminoglycoside phosphotransferase" evidence="2">
    <location>
        <begin position="32"/>
        <end position="239"/>
    </location>
</feature>
<dbReference type="InterPro" id="IPR002575">
    <property type="entry name" value="Aminoglycoside_PTrfase"/>
</dbReference>
<keyword evidence="4" id="KW-1185">Reference proteome</keyword>
<evidence type="ECO:0000256" key="1">
    <source>
        <dbReference type="SAM" id="MobiDB-lite"/>
    </source>
</evidence>